<evidence type="ECO:0000256" key="1">
    <source>
        <dbReference type="SAM" id="MobiDB-lite"/>
    </source>
</evidence>
<feature type="compositionally biased region" description="Basic residues" evidence="1">
    <location>
        <begin position="147"/>
        <end position="174"/>
    </location>
</feature>
<dbReference type="Proteomes" id="UP000091820">
    <property type="component" value="Unassembled WGS sequence"/>
</dbReference>
<dbReference type="EnsemblMetazoa" id="GBRI042755-RA">
    <property type="protein sequence ID" value="GBRI042755-PA"/>
    <property type="gene ID" value="GBRI042755"/>
</dbReference>
<dbReference type="STRING" id="37001.A0A1A9X3C1"/>
<feature type="region of interest" description="Disordered" evidence="1">
    <location>
        <begin position="944"/>
        <end position="1000"/>
    </location>
</feature>
<reference evidence="3" key="1">
    <citation type="submission" date="2014-03" db="EMBL/GenBank/DDBJ databases">
        <authorList>
            <person name="Aksoy S."/>
            <person name="Warren W."/>
            <person name="Wilson R.K."/>
        </authorList>
    </citation>
    <scope>NUCLEOTIDE SEQUENCE [LARGE SCALE GENOMIC DNA]</scope>
    <source>
        <strain evidence="3">IAEA</strain>
    </source>
</reference>
<feature type="region of interest" description="Disordered" evidence="1">
    <location>
        <begin position="89"/>
        <end position="257"/>
    </location>
</feature>
<proteinExistence type="predicted"/>
<feature type="compositionally biased region" description="Basic and acidic residues" evidence="1">
    <location>
        <begin position="964"/>
        <end position="989"/>
    </location>
</feature>
<feature type="region of interest" description="Disordered" evidence="1">
    <location>
        <begin position="1548"/>
        <end position="1568"/>
    </location>
</feature>
<feature type="region of interest" description="Disordered" evidence="1">
    <location>
        <begin position="293"/>
        <end position="315"/>
    </location>
</feature>
<feature type="compositionally biased region" description="Polar residues" evidence="1">
    <location>
        <begin position="122"/>
        <end position="131"/>
    </location>
</feature>
<feature type="region of interest" description="Disordered" evidence="1">
    <location>
        <begin position="1"/>
        <end position="21"/>
    </location>
</feature>
<sequence>MDELDLYHDLDEFQEQEEKKSKELEALEDKYQETLKTLKQLEDENKSLKKKMQKIEVNFQNLLDTARSEIQRKNREIDRLRTEKDDLCFRRTFPGHKQQSDSGGNDTKVKSDAQIVAKETEIPSNHNTDSVDTGKESQEKRREQYKVSKRIRSRSRSCSRERKRNSYKRHRSRSRSIERYNRMDRRSISSDSKKHRTDKSLDRCTYNNKDLNHMKFNKTEHSKDRRNKETSCSLKNHKPKDYKDKYGKSKADDNKNNNFRYEVRTSPIKQSGHISKKHDETLSKNFTESSIEQFSKQNVKTRKVQTGSKPNKFQNPVFEKKSDHLLETMVSSISSEDINGEMVCKTNSDHQARKTLSTSSNISSSDCIVVNSKYNADGFEKSFLQMFGANMSSIELSCVTNFNTTEHKTSSISNGNVAEIIEIPGLDLISSNTCITKQTGSEKNLARILDPIKYANEPQISIGKEMTDLREKSESVNEVSATFAREVRLEKELPDAPSENAVNESIIHTHSIQTNEETIDKKIELKYSSLTTSAKPKAYKEKLENETSQILESGQHKAEKALVDHKSCGEATHLRSLVTGDENINSTSSNSLEKVNTTFDESEGDSNDHETLIRIPKEYSQVTIANEKMSKQEVEQSNNLNPAKMADIGLTSDNMCNNENCQTMKSLQHEKEEVLADQKTSSDVTHFQRTTQNTEISGANCIEAGKESSEITSQIINEAEETVCGEKKERSASETLDNFKTNEIGEDALEKANSPSDKSSNAEKRLPLKNENESEEDAIDRNNSSKSIFLSVPTESFGNLEANASEKFTEIMNEIKNQIEEKISHQQSTDVQVSAKKSGSPGATMQSKYLCSVEVNDDTSLCKGNNGAEICTISRSQQKPQSTSTPNSEEGKIMLCASKEKCENVIRETANTSSDKPTDEQIKNSFKLMEQKTEEEEVMLHSLGEKAKLSSVEKNNMQDIGSPSEEHKQNVNSVRVDKKEQNRKHELKITEPNNLSYRLDDTDKDVNEKESLSFVEKGLNTFSPKLSYPTDSQQSTDGLMLHTMPEDNELCREKEKTILRTETEKKSEIPVKQINYKKAEESEKVLPANDLNTESEKINKMQMPLKAMQTQKETDFLINSVDDGKGKIRLIANEIDEENANKVAQVIKLLPELNVVPNSLNIANNEEILPKSLHICNSNATITSKSTQLNIVVASLLKSPYCTISNDLGASAATSPTKRESETSNKLLSSPIELVPQNSTSTMTEPDSINVSYKLNKFITDNAQETSIPNAFKNQCVAKQLPCIISLKEKCGDQEKPTSSTLISNDKMSLDLVRVLNHKSPIKRKDYILPAASVLCNVHNLENATKSVEVTKKSTFTPLAENKEELVEIVDDADYVKTDTELSEKKEMHACFDNTGNSSLQDSLTCLENLSNSDVSNEDNDDNFQINELKNKKKFVLKKLPIVGVASTTKAVSYFKQVGRKRNVKKFASTKSKSKPREGRIVKRRKQKSMALRAKSLIYPLKQEFKRLGNYRKNNITFRLTHAQNSLKPKKKEQKLVDIEQTEIFREEKEMEEKEDDKGKKHTAKRKSCESKRDCVVTNVTDNAQECLENSSDSSAMIESIESPTISSCQIKNIFPENKEEAGKSSTINKLEEVSADGKEKNKNSTDEVTEKKCPVAYSATEDNVKYSDLQCLEQILTANCLKNKSYKIPKLKKSCENRKPLKLNKRKLFNLQDVGIYVGPIKGHLSTFSTSKLKSSESSENCKNNETIDHEIKRNYINNTQEYKVSDTKEVVFENEDMSIFNSDVIPINSEVVPQNNRNQAIDLKNKEKRKINAIKVIKTSQKDEEKYLQLKDQTRCSNQNETCGKINFIKSFDRDSKQSQIKSKEIPSPLLSAKSPEFSAEKPSRSFKPKSQEISKESMVKSDDLVRESVKCNTTLKEKPKGRQNSSKRERTCDTEAMQTQENFLIPSTKPKERIAQESHQNHSKFSRNIGKVDAKVELRKEKVSNSTSTSSDHISKQEENKIRNRIDDVPFNYSQASLNVSRNKRHKNISSRRRILNSSSGEDEEDHRSKHEVKSTLENCDSNNISKRRRTVKVLQVNNSEATPERESKKIFNESPKSPQFNHSIFTEDVANLNSTLTELLPPINSSNTSQDEKFKEIDTQLSAIFQSPQHGNDANVIKINNKMEVNEKTNEITGEESEIKNQENDHSSLNVSTVDTTLSSLNSTANNSTDVKLLSLGSTQYRFEKVSNNVVNLFISRKRKRKKPTVVNNI</sequence>
<feature type="compositionally biased region" description="Basic and acidic residues" evidence="1">
    <location>
        <begin position="239"/>
        <end position="255"/>
    </location>
</feature>
<feature type="compositionally biased region" description="Basic and acidic residues" evidence="1">
    <location>
        <begin position="1548"/>
        <end position="1559"/>
    </location>
</feature>
<feature type="compositionally biased region" description="Basic and acidic residues" evidence="1">
    <location>
        <begin position="210"/>
        <end position="229"/>
    </location>
</feature>
<feature type="region of interest" description="Disordered" evidence="1">
    <location>
        <begin position="1620"/>
        <end position="1648"/>
    </location>
</feature>
<feature type="region of interest" description="Disordered" evidence="1">
    <location>
        <begin position="579"/>
        <end position="609"/>
    </location>
</feature>
<feature type="compositionally biased region" description="Basic and acidic residues" evidence="1">
    <location>
        <begin position="2049"/>
        <end position="2058"/>
    </location>
</feature>
<feature type="compositionally biased region" description="Basic and acidic residues" evidence="1">
    <location>
        <begin position="760"/>
        <end position="772"/>
    </location>
</feature>
<evidence type="ECO:0000313" key="3">
    <source>
        <dbReference type="Proteomes" id="UP000091820"/>
    </source>
</evidence>
<accession>A0A1A9X3C1</accession>
<evidence type="ECO:0000313" key="2">
    <source>
        <dbReference type="EnsemblMetazoa" id="GBRI042755-PA"/>
    </source>
</evidence>
<reference evidence="2" key="2">
    <citation type="submission" date="2020-05" db="UniProtKB">
        <authorList>
            <consortium name="EnsemblMetazoa"/>
        </authorList>
    </citation>
    <scope>IDENTIFICATION</scope>
    <source>
        <strain evidence="2">IAEA</strain>
    </source>
</reference>
<protein>
    <submittedName>
        <fullName evidence="2">Uncharacterized protein</fullName>
    </submittedName>
</protein>
<dbReference type="VEuPathDB" id="VectorBase:GBRI042755"/>
<organism evidence="2 3">
    <name type="scientific">Glossina brevipalpis</name>
    <dbReference type="NCBI Taxonomy" id="37001"/>
    <lineage>
        <taxon>Eukaryota</taxon>
        <taxon>Metazoa</taxon>
        <taxon>Ecdysozoa</taxon>
        <taxon>Arthropoda</taxon>
        <taxon>Hexapoda</taxon>
        <taxon>Insecta</taxon>
        <taxon>Pterygota</taxon>
        <taxon>Neoptera</taxon>
        <taxon>Endopterygota</taxon>
        <taxon>Diptera</taxon>
        <taxon>Brachycera</taxon>
        <taxon>Muscomorpha</taxon>
        <taxon>Hippoboscoidea</taxon>
        <taxon>Glossinidae</taxon>
        <taxon>Glossina</taxon>
    </lineage>
</organism>
<name>A0A1A9X3C1_9MUSC</name>
<feature type="compositionally biased region" description="Basic and acidic residues" evidence="1">
    <location>
        <begin position="132"/>
        <end position="146"/>
    </location>
</feature>
<feature type="compositionally biased region" description="Polar residues" evidence="1">
    <location>
        <begin position="293"/>
        <end position="314"/>
    </location>
</feature>
<feature type="compositionally biased region" description="Polar residues" evidence="1">
    <location>
        <begin position="952"/>
        <end position="961"/>
    </location>
</feature>
<feature type="compositionally biased region" description="Polar residues" evidence="1">
    <location>
        <begin position="582"/>
        <end position="599"/>
    </location>
</feature>
<feature type="compositionally biased region" description="Polar residues" evidence="1">
    <location>
        <begin position="2015"/>
        <end position="2024"/>
    </location>
</feature>
<feature type="compositionally biased region" description="Basic and acidic residues" evidence="1">
    <location>
        <begin position="1996"/>
        <end position="2011"/>
    </location>
</feature>
<feature type="compositionally biased region" description="Basic and acidic residues" evidence="1">
    <location>
        <begin position="175"/>
        <end position="202"/>
    </location>
</feature>
<feature type="region of interest" description="Disordered" evidence="1">
    <location>
        <begin position="1466"/>
        <end position="1488"/>
    </location>
</feature>
<feature type="region of interest" description="Disordered" evidence="1">
    <location>
        <begin position="1979"/>
        <end position="2058"/>
    </location>
</feature>
<feature type="compositionally biased region" description="Basic residues" evidence="1">
    <location>
        <begin position="2025"/>
        <end position="2038"/>
    </location>
</feature>
<keyword evidence="3" id="KW-1185">Reference proteome</keyword>
<feature type="region of interest" description="Disordered" evidence="1">
    <location>
        <begin position="1859"/>
        <end position="1938"/>
    </location>
</feature>
<feature type="compositionally biased region" description="Basic and acidic residues" evidence="1">
    <location>
        <begin position="1881"/>
        <end position="1936"/>
    </location>
</feature>
<feature type="region of interest" description="Disordered" evidence="1">
    <location>
        <begin position="725"/>
        <end position="781"/>
    </location>
</feature>
<feature type="compositionally biased region" description="Basic and acidic residues" evidence="1">
    <location>
        <begin position="1630"/>
        <end position="1648"/>
    </location>
</feature>